<feature type="compositionally biased region" description="Basic and acidic residues" evidence="1">
    <location>
        <begin position="82"/>
        <end position="95"/>
    </location>
</feature>
<feature type="chain" id="PRO_5009128839" evidence="3">
    <location>
        <begin position="22"/>
        <end position="268"/>
    </location>
</feature>
<keyword evidence="2" id="KW-0812">Transmembrane</keyword>
<dbReference type="RefSeq" id="WP_069307329.1">
    <property type="nucleotide sequence ID" value="NZ_MCRJ01000071.1"/>
</dbReference>
<dbReference type="Proteomes" id="UP000094622">
    <property type="component" value="Unassembled WGS sequence"/>
</dbReference>
<dbReference type="OrthoDB" id="9813640at2"/>
<evidence type="ECO:0000256" key="2">
    <source>
        <dbReference type="SAM" id="Phobius"/>
    </source>
</evidence>
<feature type="transmembrane region" description="Helical" evidence="2">
    <location>
        <begin position="199"/>
        <end position="218"/>
    </location>
</feature>
<comment type="caution">
    <text evidence="4">The sequence shown here is derived from an EMBL/GenBank/DDBJ whole genome shotgun (WGS) entry which is preliminary data.</text>
</comment>
<dbReference type="AlphaFoldDB" id="A0A1E3H0M4"/>
<reference evidence="4 5" key="1">
    <citation type="submission" date="2016-07" db="EMBL/GenBank/DDBJ databases">
        <title>Draft Genome Sequence of Methylobrevis pamukkalensis PK2.</title>
        <authorList>
            <person name="Vasilenko O.V."/>
            <person name="Doronina N.V."/>
            <person name="Shmareva M.N."/>
            <person name="Tarlachkov S.V."/>
            <person name="Mustakhimov I."/>
            <person name="Trotsenko Y.A."/>
        </authorList>
    </citation>
    <scope>NUCLEOTIDE SEQUENCE [LARGE SCALE GENOMIC DNA]</scope>
    <source>
        <strain evidence="4 5">PK2</strain>
    </source>
</reference>
<dbReference type="InterPro" id="IPR012666">
    <property type="entry name" value="CbtA_put"/>
</dbReference>
<keyword evidence="2" id="KW-0472">Membrane</keyword>
<feature type="compositionally biased region" description="Basic and acidic residues" evidence="1">
    <location>
        <begin position="52"/>
        <end position="71"/>
    </location>
</feature>
<keyword evidence="2" id="KW-1133">Transmembrane helix</keyword>
<feature type="transmembrane region" description="Helical" evidence="2">
    <location>
        <begin position="175"/>
        <end position="192"/>
    </location>
</feature>
<dbReference type="Pfam" id="PF09490">
    <property type="entry name" value="CbtA"/>
    <property type="match status" value="2"/>
</dbReference>
<feature type="signal peptide" evidence="3">
    <location>
        <begin position="1"/>
        <end position="21"/>
    </location>
</feature>
<protein>
    <submittedName>
        <fullName evidence="4">Putative cobalt transporter subunit (CbtA)</fullName>
    </submittedName>
</protein>
<gene>
    <name evidence="4" type="ORF">A6302_02837</name>
</gene>
<name>A0A1E3H0M4_9HYPH</name>
<feature type="transmembrane region" description="Helical" evidence="2">
    <location>
        <begin position="230"/>
        <end position="257"/>
    </location>
</feature>
<evidence type="ECO:0000256" key="3">
    <source>
        <dbReference type="SAM" id="SignalP"/>
    </source>
</evidence>
<evidence type="ECO:0000313" key="5">
    <source>
        <dbReference type="Proteomes" id="UP000094622"/>
    </source>
</evidence>
<dbReference type="PATRIC" id="fig|1439726.3.peg.2991"/>
<sequence>MLNRILAVGLLAGLVAGSAVAVLQEVTTSRLIIAAEAFEGAGEAPAAAAPAAHDHAGHDHPDMAASGHDHAAPAAALADAGTDDHAASGHQHDSDAWMPADGLERTLVTSLATIATSIGFALMLTAVMVAADGKVTTRSALGWGLSAFIAVNLAPAIGLAPELPGASAAALEARQLWWFGTVAATAAGLFLLGRRPEIVAKSAGLALIVAPHVIGAPHPNEFESAVPAEIAAQFASVSLGLAAAMWLLIAAAAGWFWQRGDAREGLPA</sequence>
<feature type="region of interest" description="Disordered" evidence="1">
    <location>
        <begin position="45"/>
        <end position="96"/>
    </location>
</feature>
<keyword evidence="5" id="KW-1185">Reference proteome</keyword>
<organism evidence="4 5">
    <name type="scientific">Methylobrevis pamukkalensis</name>
    <dbReference type="NCBI Taxonomy" id="1439726"/>
    <lineage>
        <taxon>Bacteria</taxon>
        <taxon>Pseudomonadati</taxon>
        <taxon>Pseudomonadota</taxon>
        <taxon>Alphaproteobacteria</taxon>
        <taxon>Hyphomicrobiales</taxon>
        <taxon>Pleomorphomonadaceae</taxon>
        <taxon>Methylobrevis</taxon>
    </lineage>
</organism>
<feature type="transmembrane region" description="Helical" evidence="2">
    <location>
        <begin position="107"/>
        <end position="129"/>
    </location>
</feature>
<keyword evidence="3" id="KW-0732">Signal</keyword>
<evidence type="ECO:0000313" key="4">
    <source>
        <dbReference type="EMBL" id="ODN69850.1"/>
    </source>
</evidence>
<proteinExistence type="predicted"/>
<evidence type="ECO:0000256" key="1">
    <source>
        <dbReference type="SAM" id="MobiDB-lite"/>
    </source>
</evidence>
<dbReference type="NCBIfam" id="TIGR02458">
    <property type="entry name" value="CbtA"/>
    <property type="match status" value="1"/>
</dbReference>
<dbReference type="EMBL" id="MCRJ01000071">
    <property type="protein sequence ID" value="ODN69850.1"/>
    <property type="molecule type" value="Genomic_DNA"/>
</dbReference>
<accession>A0A1E3H0M4</accession>
<feature type="transmembrane region" description="Helical" evidence="2">
    <location>
        <begin position="141"/>
        <end position="160"/>
    </location>
</feature>